<reference evidence="1 2" key="1">
    <citation type="submission" date="2017-05" db="EMBL/GenBank/DDBJ databases">
        <authorList>
            <person name="Song R."/>
            <person name="Chenine A.L."/>
            <person name="Ruprecht R.M."/>
        </authorList>
    </citation>
    <scope>NUCLEOTIDE SEQUENCE [LARGE SCALE GENOMIC DNA]</scope>
    <source>
        <strain evidence="1 2">CECT 8663</strain>
    </source>
</reference>
<evidence type="ECO:0000313" key="2">
    <source>
        <dbReference type="Proteomes" id="UP000220836"/>
    </source>
</evidence>
<dbReference type="Proteomes" id="UP000220836">
    <property type="component" value="Unassembled WGS sequence"/>
</dbReference>
<protein>
    <submittedName>
        <fullName evidence="1">Uncharacterized protein</fullName>
    </submittedName>
</protein>
<sequence>MPVSLVAYETISNIYGAAFAKVWFRPVSATRRS</sequence>
<dbReference type="AlphaFoldDB" id="A0A238KLQ8"/>
<organism evidence="1 2">
    <name type="scientific">Pelagimonas varians</name>
    <dbReference type="NCBI Taxonomy" id="696760"/>
    <lineage>
        <taxon>Bacteria</taxon>
        <taxon>Pseudomonadati</taxon>
        <taxon>Pseudomonadota</taxon>
        <taxon>Alphaproteobacteria</taxon>
        <taxon>Rhodobacterales</taxon>
        <taxon>Roseobacteraceae</taxon>
        <taxon>Pelagimonas</taxon>
    </lineage>
</organism>
<proteinExistence type="predicted"/>
<evidence type="ECO:0000313" key="1">
    <source>
        <dbReference type="EMBL" id="SMX43002.1"/>
    </source>
</evidence>
<dbReference type="EMBL" id="FXYH01000008">
    <property type="protein sequence ID" value="SMX43002.1"/>
    <property type="molecule type" value="Genomic_DNA"/>
</dbReference>
<keyword evidence="2" id="KW-1185">Reference proteome</keyword>
<gene>
    <name evidence="1" type="ORF">PEV8663_02572</name>
</gene>
<accession>A0A238KLQ8</accession>
<name>A0A238KLQ8_9RHOB</name>